<dbReference type="Pfam" id="PF07866">
    <property type="entry name" value="DUF1653"/>
    <property type="match status" value="1"/>
</dbReference>
<dbReference type="Gene3D" id="2.30.30.320">
    <property type="entry name" value="DUF1653-like domain"/>
    <property type="match status" value="1"/>
</dbReference>
<dbReference type="eggNOG" id="COG4728">
    <property type="taxonomic scope" value="Bacteria"/>
</dbReference>
<comment type="caution">
    <text evidence="2">The sequence shown here is derived from an EMBL/GenBank/DDBJ whole genome shotgun (WGS) entry which is preliminary data.</text>
</comment>
<proteinExistence type="predicted"/>
<name>D4S0G1_9FIRM</name>
<reference evidence="2 3" key="1">
    <citation type="submission" date="2010-02" db="EMBL/GenBank/DDBJ databases">
        <authorList>
            <person name="Weinstock G."/>
            <person name="Sodergren E."/>
            <person name="Clifton S."/>
            <person name="Fulton L."/>
            <person name="Fulton B."/>
            <person name="Courtney L."/>
            <person name="Fronick C."/>
            <person name="Harrison M."/>
            <person name="Strong C."/>
            <person name="Farmer C."/>
            <person name="Delahaunty K."/>
            <person name="Markovic C."/>
            <person name="Hall O."/>
            <person name="Minx P."/>
            <person name="Tomlinson C."/>
            <person name="Mitreva M."/>
            <person name="Nelson J."/>
            <person name="Hou S."/>
            <person name="Wollam A."/>
            <person name="Pepin K.H."/>
            <person name="Johnson M."/>
            <person name="Bhonagiri V."/>
            <person name="Zhang X."/>
            <person name="Suruliraj S."/>
            <person name="Warren W."/>
            <person name="Chinwalla A."/>
            <person name="Mardis E.R."/>
            <person name="Wilson R.K."/>
        </authorList>
    </citation>
    <scope>NUCLEOTIDE SEQUENCE [LARGE SCALE GENOMIC DNA]</scope>
    <source>
        <strain evidence="2 3">DSM 2876</strain>
    </source>
</reference>
<sequence length="157" mass="18279">MEKDRNLHPGDVFTDKDRKYQVIAVAYHAKSNEKMIVYQQLFDNFKILTDTFDDFFNQPEAEVHIEIPADDRKDNDADTKEDLKGVNPVLMGFFDRDTCTDKIEYIAQVRDKLDDRLVSDIAASMDITIEEGSLDDKIDSLLICLRTKAKYECNRFR</sequence>
<dbReference type="InterPro" id="IPR023387">
    <property type="entry name" value="DUF1653-like_dom"/>
</dbReference>
<dbReference type="AlphaFoldDB" id="D4S0G1"/>
<dbReference type="RefSeq" id="WP_005603252.1">
    <property type="nucleotide sequence ID" value="NZ_GG663524.1"/>
</dbReference>
<evidence type="ECO:0000313" key="3">
    <source>
        <dbReference type="Proteomes" id="UP000006238"/>
    </source>
</evidence>
<dbReference type="GeneID" id="98918194"/>
<evidence type="ECO:0000313" key="2">
    <source>
        <dbReference type="EMBL" id="EFF68309.1"/>
    </source>
</evidence>
<dbReference type="HOGENOM" id="CLU_097488_0_0_9"/>
<keyword evidence="3" id="KW-1185">Reference proteome</keyword>
<organism evidence="2 3">
    <name type="scientific">Eshraghiella crossota DSM 2876</name>
    <dbReference type="NCBI Taxonomy" id="511680"/>
    <lineage>
        <taxon>Bacteria</taxon>
        <taxon>Bacillati</taxon>
        <taxon>Bacillota</taxon>
        <taxon>Clostridia</taxon>
        <taxon>Lachnospirales</taxon>
        <taxon>Lachnospiraceae</taxon>
        <taxon>Eshraghiella</taxon>
    </lineage>
</organism>
<dbReference type="InterPro" id="IPR037135">
    <property type="entry name" value="DUF1653-like_dom_sf"/>
</dbReference>
<dbReference type="Proteomes" id="UP000006238">
    <property type="component" value="Unassembled WGS sequence"/>
</dbReference>
<feature type="domain" description="DUF1653" evidence="1">
    <location>
        <begin position="16"/>
        <end position="58"/>
    </location>
</feature>
<dbReference type="EMBL" id="ABWN01000030">
    <property type="protein sequence ID" value="EFF68309.1"/>
    <property type="molecule type" value="Genomic_DNA"/>
</dbReference>
<gene>
    <name evidence="2" type="ORF">BUTYVIB_01580</name>
</gene>
<protein>
    <recommendedName>
        <fullName evidence="1">DUF1653 domain-containing protein</fullName>
    </recommendedName>
</protein>
<evidence type="ECO:0000259" key="1">
    <source>
        <dbReference type="Pfam" id="PF07866"/>
    </source>
</evidence>
<accession>D4S0G1</accession>